<feature type="domain" description="MABP" evidence="5">
    <location>
        <begin position="61"/>
        <end position="218"/>
    </location>
</feature>
<dbReference type="Gene3D" id="3.40.50.11500">
    <property type="match status" value="1"/>
</dbReference>
<feature type="region of interest" description="Disordered" evidence="3">
    <location>
        <begin position="1445"/>
        <end position="1516"/>
    </location>
</feature>
<keyword evidence="1" id="KW-0344">Guanine-nucleotide releasing factor</keyword>
<dbReference type="Pfam" id="PF03456">
    <property type="entry name" value="uDENN"/>
    <property type="match status" value="1"/>
</dbReference>
<protein>
    <recommendedName>
        <fullName evidence="8">C-myc promoter-binding protein</fullName>
    </recommendedName>
</protein>
<dbReference type="PROSITE" id="PS50211">
    <property type="entry name" value="DENN"/>
    <property type="match status" value="1"/>
</dbReference>
<dbReference type="InterPro" id="IPR037516">
    <property type="entry name" value="Tripartite_DENN"/>
</dbReference>
<feature type="region of interest" description="Disordered" evidence="3">
    <location>
        <begin position="1103"/>
        <end position="1151"/>
    </location>
</feature>
<dbReference type="Pfam" id="PF03455">
    <property type="entry name" value="dDENN"/>
    <property type="match status" value="1"/>
</dbReference>
<dbReference type="PANTHER" id="PTHR12296:SF30">
    <property type="entry name" value="DENN DOMAIN-CONTAINING PROTEIN CRAG"/>
    <property type="match status" value="1"/>
</dbReference>
<feature type="region of interest" description="Disordered" evidence="3">
    <location>
        <begin position="687"/>
        <end position="710"/>
    </location>
</feature>
<evidence type="ECO:0000256" key="1">
    <source>
        <dbReference type="ARBA" id="ARBA00022658"/>
    </source>
</evidence>
<name>A0ABD2JTG2_9BILA</name>
<feature type="domain" description="UDENN" evidence="4">
    <location>
        <begin position="210"/>
        <end position="693"/>
    </location>
</feature>
<dbReference type="EMBL" id="JBICBT010000908">
    <property type="protein sequence ID" value="KAL3093820.1"/>
    <property type="molecule type" value="Genomic_DNA"/>
</dbReference>
<evidence type="ECO:0000256" key="3">
    <source>
        <dbReference type="SAM" id="MobiDB-lite"/>
    </source>
</evidence>
<proteinExistence type="predicted"/>
<feature type="repeat" description="PPR" evidence="2">
    <location>
        <begin position="905"/>
        <end position="939"/>
    </location>
</feature>
<evidence type="ECO:0000256" key="2">
    <source>
        <dbReference type="PROSITE-ProRule" id="PRU00708"/>
    </source>
</evidence>
<feature type="region of interest" description="Disordered" evidence="3">
    <location>
        <begin position="1620"/>
        <end position="1655"/>
    </location>
</feature>
<feature type="compositionally biased region" description="Basic and acidic residues" evidence="3">
    <location>
        <begin position="1184"/>
        <end position="1193"/>
    </location>
</feature>
<feature type="compositionally biased region" description="Low complexity" evidence="3">
    <location>
        <begin position="1445"/>
        <end position="1457"/>
    </location>
</feature>
<organism evidence="6 7">
    <name type="scientific">Heterodera trifolii</name>
    <dbReference type="NCBI Taxonomy" id="157864"/>
    <lineage>
        <taxon>Eukaryota</taxon>
        <taxon>Metazoa</taxon>
        <taxon>Ecdysozoa</taxon>
        <taxon>Nematoda</taxon>
        <taxon>Chromadorea</taxon>
        <taxon>Rhabditida</taxon>
        <taxon>Tylenchina</taxon>
        <taxon>Tylenchomorpha</taxon>
        <taxon>Tylenchoidea</taxon>
        <taxon>Heteroderidae</taxon>
        <taxon>Heteroderinae</taxon>
        <taxon>Heterodera</taxon>
    </lineage>
</organism>
<dbReference type="Pfam" id="PF02141">
    <property type="entry name" value="DENN"/>
    <property type="match status" value="1"/>
</dbReference>
<evidence type="ECO:0000259" key="4">
    <source>
        <dbReference type="PROSITE" id="PS50211"/>
    </source>
</evidence>
<dbReference type="InterPro" id="IPR043153">
    <property type="entry name" value="DENN_C"/>
</dbReference>
<dbReference type="GO" id="GO:0005085">
    <property type="term" value="F:guanyl-nucleotide exchange factor activity"/>
    <property type="evidence" value="ECO:0007669"/>
    <property type="project" value="UniProtKB-KW"/>
</dbReference>
<dbReference type="InterPro" id="IPR001194">
    <property type="entry name" value="cDENN_dom"/>
</dbReference>
<dbReference type="SMART" id="SM00799">
    <property type="entry name" value="DENN"/>
    <property type="match status" value="1"/>
</dbReference>
<dbReference type="InterPro" id="IPR011990">
    <property type="entry name" value="TPR-like_helical_dom_sf"/>
</dbReference>
<comment type="caution">
    <text evidence="6">The sequence shown here is derived from an EMBL/GenBank/DDBJ whole genome shotgun (WGS) entry which is preliminary data.</text>
</comment>
<keyword evidence="7" id="KW-1185">Reference proteome</keyword>
<dbReference type="Gene3D" id="1.25.40.10">
    <property type="entry name" value="Tetratricopeptide repeat domain"/>
    <property type="match status" value="1"/>
</dbReference>
<feature type="compositionally biased region" description="Basic and acidic residues" evidence="3">
    <location>
        <begin position="698"/>
        <end position="710"/>
    </location>
</feature>
<dbReference type="SMART" id="SM00800">
    <property type="entry name" value="uDENN"/>
    <property type="match status" value="1"/>
</dbReference>
<dbReference type="Proteomes" id="UP001620626">
    <property type="component" value="Unassembled WGS sequence"/>
</dbReference>
<dbReference type="InterPro" id="IPR002885">
    <property type="entry name" value="PPR_rpt"/>
</dbReference>
<dbReference type="PROSITE" id="PS51375">
    <property type="entry name" value="PPR"/>
    <property type="match status" value="1"/>
</dbReference>
<dbReference type="InterPro" id="IPR005112">
    <property type="entry name" value="dDENN_dom"/>
</dbReference>
<dbReference type="GO" id="GO:0005737">
    <property type="term" value="C:cytoplasm"/>
    <property type="evidence" value="ECO:0007669"/>
    <property type="project" value="UniProtKB-ARBA"/>
</dbReference>
<evidence type="ECO:0000313" key="6">
    <source>
        <dbReference type="EMBL" id="KAL3093820.1"/>
    </source>
</evidence>
<reference evidence="6 7" key="1">
    <citation type="submission" date="2024-10" db="EMBL/GenBank/DDBJ databases">
        <authorList>
            <person name="Kim D."/>
        </authorList>
    </citation>
    <scope>NUCLEOTIDE SEQUENCE [LARGE SCALE GENOMIC DNA]</scope>
    <source>
        <strain evidence="6">BH-2024</strain>
    </source>
</reference>
<sequence length="1655" mass="185387">MNLDDSEDKRRLFEYFIVAGLDDESANSLQELGTASTAQHQQPCSSAMDDGKLMHYNHEQLAPITDICLIFTSAGETTPSGFERIETTPQGYPANLNHGSLRSPAAFLCYKRGYHKPPLIDLGVLDEGKGEKPMVDAVILDKTPYGLTANISNSSSSLFFTTRRAKPDSPPHQLVVTNICVILENKGEHPPHTFYKIPKNLNKSMIGSEVYVCYKKSQLACKRIAYTPAVLDCFPRVPNIDESLLVRNVPMFFLPMGALIEAWPERCRGTEHHARTVSTCVFTDEAYTKYYGASITFYESYTKPLSEEQLEKLDLGVGSGEEALNATTSADDEPQENQDGQTTALLATKRDEKKKHALYYCNKAICIVSRYPFFEPFRRFLFFLLNTAASNTSSRIPIERYISHLMYEVPFPSPARPRVLVELGSDMIAFESSDDSQTPLTGANFVETLKCLGTENLLYAMLLTLLEQKLLVHSLRPWLLTCVAETLCALMFPFSWNLPYIPQCPLPLGFVFNAPLSFMAGVDSRYFDLYEEPPSDVTCFDLDTATISQSAVRKLYQLSMLPKKPLKRLRAALDEIGTKISEKQPKKGSGAGGGAMDYEQTHARRMHSELAIRDAFLRFMCCLMDGYTDFLCPIMDSPWKKGATDVCKLFDWEHFMQSRDKNSMEFYAKFRETTCFNRFIEERSGAIGGAEPNEQIGEDAHDENGSGKEAPTVEDKSVFYVFFDDCIAKLRAEAMIAEAVREKGSQHTMPTRLLLDTESMMANRTVVVPAPHLYNGESCGSDAFNYITFPRHFNDAHFETEHITRALLDRPTRRRPDGTAMMTSGCQKFFLQRTRQEVRKALTDAAFLHQQNASYWPRSVLFFAYTLWFMQLPALLAVTKNKRKMLLLGLRVLTRMEQIGVPFHDQVCYRLLMHLCGTYGRPEMAIIVLKRMLNMGIIPNAITYKVYHKALIQSEWPSELRMSAIAAWRRVQFRLDVCARFRAMLPNSANILPPPATHEQKLNDMTTLSTTNTTALEEEEEEDNNSRDCSNIVQEIVPMRIVEIDEPICEQQQQLLTNHHICNNNNNNNKITKGKSTTMANANLFDPLGASVELETALNNVSIVGNGTPVSRPPQHQHNPPPKPPRAWEKQQQPLLSSTPANPNCVAPTVTPSNYRLLMSPSREKFIRDHSASPLFAKEEADEEGRMNSDKTGDKRRRKSLRLGGSWLKSLANTSLNLIHRSQTTENLDTVSRDDSLVSDARSASTSSAAVGSPSILSLANKMRKRAMRTYNEVVGQGVINDLLERSGLNSPAQIFKEAKLNLSRSYRAADQSGLSTMSSSDDNLFASDQTGAMDLFFMCAQRTRDPVSIHYWMSDILPDDDAELRDVWLRYSAGPVSSNDEYLDLLVCSTSPCSNCDQLVYDDDLTIGWAIDDGNLNTKCPHCQHTFLPSLKVCIRTRMPQSQQVQQQQQQQLNNSSDDDTLDNNTKTVEEEGDKEENSASKNNDMMKVDDAPTAAKGSSSLEAATTTPTVTTTGQTVANDETAVSSSSSIQPVEGGKIVQSFTVPYISPLVLRRELETLVTNAGDGALVLARPGMRIAHPIIFWNLFYYCRRLELPTHLLTWVAGAVVIHCVQDMPRLPSAEGDKPQQQQQPNDAVAEPSSSNEAEELGRTRN</sequence>
<evidence type="ECO:0000259" key="5">
    <source>
        <dbReference type="PROSITE" id="PS51498"/>
    </source>
</evidence>
<dbReference type="PANTHER" id="PTHR12296">
    <property type="entry name" value="DENN DOMAIN-CONTAINING PROTEIN 4"/>
    <property type="match status" value="1"/>
</dbReference>
<gene>
    <name evidence="6" type="ORF">niasHT_021649</name>
</gene>
<evidence type="ECO:0008006" key="8">
    <source>
        <dbReference type="Google" id="ProtNLM"/>
    </source>
</evidence>
<accession>A0ABD2JTG2</accession>
<feature type="compositionally biased region" description="Low complexity" evidence="3">
    <location>
        <begin position="1507"/>
        <end position="1516"/>
    </location>
</feature>
<dbReference type="InterPro" id="IPR005113">
    <property type="entry name" value="uDENN_dom"/>
</dbReference>
<feature type="compositionally biased region" description="Polar residues" evidence="3">
    <location>
        <begin position="1130"/>
        <end position="1142"/>
    </location>
</feature>
<dbReference type="SMART" id="SM00801">
    <property type="entry name" value="dDENN"/>
    <property type="match status" value="1"/>
</dbReference>
<dbReference type="InterPro" id="IPR023341">
    <property type="entry name" value="MABP"/>
</dbReference>
<feature type="region of interest" description="Disordered" evidence="3">
    <location>
        <begin position="1173"/>
        <end position="1198"/>
    </location>
</feature>
<evidence type="ECO:0000313" key="7">
    <source>
        <dbReference type="Proteomes" id="UP001620626"/>
    </source>
</evidence>
<dbReference type="PROSITE" id="PS51498">
    <property type="entry name" value="MABP"/>
    <property type="match status" value="1"/>
</dbReference>
<dbReference type="Gene3D" id="2.100.10.50">
    <property type="match status" value="1"/>
</dbReference>
<dbReference type="InterPro" id="IPR051696">
    <property type="entry name" value="DENN_Domain_GEFs"/>
</dbReference>
<feature type="compositionally biased region" description="Polar residues" evidence="3">
    <location>
        <begin position="1628"/>
        <end position="1645"/>
    </location>
</feature>